<comment type="caution">
    <text evidence="1">The sequence shown here is derived from an EMBL/GenBank/DDBJ whole genome shotgun (WGS) entry which is preliminary data.</text>
</comment>
<name>A0A8X6V755_TRICX</name>
<dbReference type="EMBL" id="BMAU01021197">
    <property type="protein sequence ID" value="GFX97412.1"/>
    <property type="molecule type" value="Genomic_DNA"/>
</dbReference>
<evidence type="ECO:0000313" key="1">
    <source>
        <dbReference type="EMBL" id="GFX97412.1"/>
    </source>
</evidence>
<evidence type="ECO:0000313" key="2">
    <source>
        <dbReference type="Proteomes" id="UP000887159"/>
    </source>
</evidence>
<keyword evidence="2" id="KW-1185">Reference proteome</keyword>
<gene>
    <name evidence="1" type="ORF">TNCV_1077831</name>
</gene>
<proteinExistence type="predicted"/>
<sequence>MRTLNAFAAAVEEKSDYCDASRRNELFFTHRLKGRMNAYDQFFPRKHGIGSLDIILHPAIPLDPAMARESAANKFYGANTAPRGGIFARKAAEMASIQETVCFGFTKCQCKFRHCYGSKPPDVKSIKQWYEMFKEIGSAKNLPRSSRPNVREAIVSTKS</sequence>
<organism evidence="1 2">
    <name type="scientific">Trichonephila clavipes</name>
    <name type="common">Golden silk orbweaver</name>
    <name type="synonym">Nephila clavipes</name>
    <dbReference type="NCBI Taxonomy" id="2585209"/>
    <lineage>
        <taxon>Eukaryota</taxon>
        <taxon>Metazoa</taxon>
        <taxon>Ecdysozoa</taxon>
        <taxon>Arthropoda</taxon>
        <taxon>Chelicerata</taxon>
        <taxon>Arachnida</taxon>
        <taxon>Araneae</taxon>
        <taxon>Araneomorphae</taxon>
        <taxon>Entelegynae</taxon>
        <taxon>Araneoidea</taxon>
        <taxon>Nephilidae</taxon>
        <taxon>Trichonephila</taxon>
    </lineage>
</organism>
<evidence type="ECO:0008006" key="3">
    <source>
        <dbReference type="Google" id="ProtNLM"/>
    </source>
</evidence>
<dbReference type="Proteomes" id="UP000887159">
    <property type="component" value="Unassembled WGS sequence"/>
</dbReference>
<accession>A0A8X6V755</accession>
<protein>
    <recommendedName>
        <fullName evidence="3">DUF4817 domain-containing protein</fullName>
    </recommendedName>
</protein>
<dbReference type="AlphaFoldDB" id="A0A8X6V755"/>
<reference evidence="1" key="1">
    <citation type="submission" date="2020-08" db="EMBL/GenBank/DDBJ databases">
        <title>Multicomponent nature underlies the extraordinary mechanical properties of spider dragline silk.</title>
        <authorList>
            <person name="Kono N."/>
            <person name="Nakamura H."/>
            <person name="Mori M."/>
            <person name="Yoshida Y."/>
            <person name="Ohtoshi R."/>
            <person name="Malay A.D."/>
            <person name="Moran D.A.P."/>
            <person name="Tomita M."/>
            <person name="Numata K."/>
            <person name="Arakawa K."/>
        </authorList>
    </citation>
    <scope>NUCLEOTIDE SEQUENCE</scope>
</reference>